<reference evidence="1 2" key="1">
    <citation type="submission" date="2016-11" db="EMBL/GenBank/DDBJ databases">
        <title>Whole genomes of Flavobacteriaceae.</title>
        <authorList>
            <person name="Stine C."/>
            <person name="Li C."/>
            <person name="Tadesse D."/>
        </authorList>
    </citation>
    <scope>NUCLEOTIDE SEQUENCE [LARGE SCALE GENOMIC DNA]</scope>
    <source>
        <strain evidence="1 2">DSM 18292</strain>
    </source>
</reference>
<proteinExistence type="predicted"/>
<keyword evidence="2" id="KW-1185">Reference proteome</keyword>
<dbReference type="AlphaFoldDB" id="A0A226HI19"/>
<protein>
    <submittedName>
        <fullName evidence="1">Uncharacterized protein</fullName>
    </submittedName>
</protein>
<comment type="caution">
    <text evidence="1">The sequence shown here is derived from an EMBL/GenBank/DDBJ whole genome shotgun (WGS) entry which is preliminary data.</text>
</comment>
<evidence type="ECO:0000313" key="2">
    <source>
        <dbReference type="Proteomes" id="UP000198345"/>
    </source>
</evidence>
<name>A0A226HI19_9FLAO</name>
<gene>
    <name evidence="1" type="ORF">B0A66_07435</name>
</gene>
<dbReference type="Proteomes" id="UP000198345">
    <property type="component" value="Unassembled WGS sequence"/>
</dbReference>
<organism evidence="1 2">
    <name type="scientific">Flavobacterium hercynium</name>
    <dbReference type="NCBI Taxonomy" id="387094"/>
    <lineage>
        <taxon>Bacteria</taxon>
        <taxon>Pseudomonadati</taxon>
        <taxon>Bacteroidota</taxon>
        <taxon>Flavobacteriia</taxon>
        <taxon>Flavobacteriales</taxon>
        <taxon>Flavobacteriaceae</taxon>
        <taxon>Flavobacterium</taxon>
    </lineage>
</organism>
<accession>A0A226HI19</accession>
<evidence type="ECO:0000313" key="1">
    <source>
        <dbReference type="EMBL" id="OXA93100.1"/>
    </source>
</evidence>
<dbReference type="EMBL" id="MUGW01000016">
    <property type="protein sequence ID" value="OXA93100.1"/>
    <property type="molecule type" value="Genomic_DNA"/>
</dbReference>
<sequence>MITDQMSNMKKLIVLSALYLMVSCGNKEQSKPTQTDTEEKELPANVAVTEKESKPEFKKYLRKGILLKELIQVFDKDLNVIETIDIKEITEVEILAKSIAMYNLAKSTDYCLKSNFIKINYKEKELIVFGSNIYEINEKEKFDFKSEKNEAFSVFSMTNFQMGASDDVGLTGCDDFSLLIILNHKDNKYKTLAIPDNQEYKSKTKFANLVHDDGSSEEIYNAKVVNDTLVMGIKIGYQEGYGSYFLKTALKDNFTKSEIADVKRFEEESTYNELK</sequence>